<comment type="caution">
    <text evidence="1">The sequence shown here is derived from an EMBL/GenBank/DDBJ whole genome shotgun (WGS) entry which is preliminary data.</text>
</comment>
<accession>A0ACC0V8W0</accession>
<organism evidence="1 2">
    <name type="scientific">Trichothecium roseum</name>
    <dbReference type="NCBI Taxonomy" id="47278"/>
    <lineage>
        <taxon>Eukaryota</taxon>
        <taxon>Fungi</taxon>
        <taxon>Dikarya</taxon>
        <taxon>Ascomycota</taxon>
        <taxon>Pezizomycotina</taxon>
        <taxon>Sordariomycetes</taxon>
        <taxon>Hypocreomycetidae</taxon>
        <taxon>Hypocreales</taxon>
        <taxon>Hypocreales incertae sedis</taxon>
        <taxon>Trichothecium</taxon>
    </lineage>
</organism>
<proteinExistence type="predicted"/>
<dbReference type="EMBL" id="CM047941">
    <property type="protein sequence ID" value="KAI9902921.1"/>
    <property type="molecule type" value="Genomic_DNA"/>
</dbReference>
<sequence>MDPHPRRIPGSKSGCMSSTMEAVGNNGTLDIASQQNVTRQKRGIDSTLPTAGGSVSEGLLFNERDRVRNSPSTDQIVEDLLSIIMGGLTIEPLTVQHTSMVAKLIEGYGQLKRELVGAELRASEASQHLQQQKHDFDILAGRWVKQQDTYKAEIKRLEVLLLQQTPEKGVESVSIARSGSLLQRGTNKKPQIETKEPIRGYAGTANSIGDEKMASAEERSTTAHKPRGGHDHRSVLSRPRTLDPANDITLSRQLHSMRPSYRIQGILERSSRTAGK</sequence>
<keyword evidence="2" id="KW-1185">Reference proteome</keyword>
<reference evidence="1" key="1">
    <citation type="submission" date="2022-10" db="EMBL/GenBank/DDBJ databases">
        <title>Complete Genome of Trichothecium roseum strain YXFP-22015, a Plant Pathogen Isolated from Citrus.</title>
        <authorList>
            <person name="Wang Y."/>
            <person name="Zhu L."/>
        </authorList>
    </citation>
    <scope>NUCLEOTIDE SEQUENCE</scope>
    <source>
        <strain evidence="1">YXFP-22015</strain>
    </source>
</reference>
<evidence type="ECO:0000313" key="1">
    <source>
        <dbReference type="EMBL" id="KAI9902921.1"/>
    </source>
</evidence>
<protein>
    <submittedName>
        <fullName evidence="1">Uncharacterized protein</fullName>
    </submittedName>
</protein>
<evidence type="ECO:0000313" key="2">
    <source>
        <dbReference type="Proteomes" id="UP001163324"/>
    </source>
</evidence>
<dbReference type="Proteomes" id="UP001163324">
    <property type="component" value="Chromosome 2"/>
</dbReference>
<gene>
    <name evidence="1" type="ORF">N3K66_002273</name>
</gene>
<name>A0ACC0V8W0_9HYPO</name>